<protein>
    <recommendedName>
        <fullName evidence="3">Lipoprotein</fullName>
    </recommendedName>
</protein>
<organism evidence="2">
    <name type="scientific">uncultured Dysgonomonas sp</name>
    <dbReference type="NCBI Taxonomy" id="206096"/>
    <lineage>
        <taxon>Bacteria</taxon>
        <taxon>Pseudomonadati</taxon>
        <taxon>Bacteroidota</taxon>
        <taxon>Bacteroidia</taxon>
        <taxon>Bacteroidales</taxon>
        <taxon>Dysgonomonadaceae</taxon>
        <taxon>Dysgonomonas</taxon>
        <taxon>environmental samples</taxon>
    </lineage>
</organism>
<evidence type="ECO:0008006" key="3">
    <source>
        <dbReference type="Google" id="ProtNLM"/>
    </source>
</evidence>
<feature type="chain" id="PRO_5012962315" description="Lipoprotein" evidence="1">
    <location>
        <begin position="27"/>
        <end position="182"/>
    </location>
</feature>
<dbReference type="AlphaFoldDB" id="A0A212KA80"/>
<name>A0A212KA80_9BACT</name>
<dbReference type="RefSeq" id="WP_135104900.1">
    <property type="nucleotide sequence ID" value="NZ_CABTJG010000009.1"/>
</dbReference>
<reference evidence="2" key="1">
    <citation type="submission" date="2016-04" db="EMBL/GenBank/DDBJ databases">
        <authorList>
            <person name="Evans L.H."/>
            <person name="Alamgir A."/>
            <person name="Owens N."/>
            <person name="Weber N.D."/>
            <person name="Virtaneva K."/>
            <person name="Barbian K."/>
            <person name="Babar A."/>
            <person name="Rosenke K."/>
        </authorList>
    </citation>
    <scope>NUCLEOTIDE SEQUENCE</scope>
    <source>
        <strain evidence="2">86-2</strain>
    </source>
</reference>
<dbReference type="PROSITE" id="PS51257">
    <property type="entry name" value="PROKAR_LIPOPROTEIN"/>
    <property type="match status" value="1"/>
</dbReference>
<evidence type="ECO:0000313" key="2">
    <source>
        <dbReference type="EMBL" id="SBW08572.1"/>
    </source>
</evidence>
<dbReference type="EMBL" id="FLUL01000001">
    <property type="protein sequence ID" value="SBW08572.1"/>
    <property type="molecule type" value="Genomic_DNA"/>
</dbReference>
<evidence type="ECO:0000256" key="1">
    <source>
        <dbReference type="SAM" id="SignalP"/>
    </source>
</evidence>
<gene>
    <name evidence="2" type="ORF">KL86DYS2_13405</name>
</gene>
<keyword evidence="1" id="KW-0732">Signal</keyword>
<sequence>MKYYMNKLCVILLTLLILVGFSSCETDDYISRTNLNCEFQSYTSKTGFFSSNGGGSYTFNDLPGLGNGSIIGMEYQGTELVITGDLRYGDVIRDLYIDVEGMTPFLFSPKIDVLKDYEVMVFDTAKDPEFYDFMNSVMRRFYNQGGINVIVDGYLTNRAGIPINGTKIEIYLKSYLDVRLRE</sequence>
<accession>A0A212KA80</accession>
<proteinExistence type="predicted"/>
<feature type="signal peptide" evidence="1">
    <location>
        <begin position="1"/>
        <end position="26"/>
    </location>
</feature>